<gene>
    <name evidence="11" type="ORF">AUR64_00120</name>
</gene>
<dbReference type="AlphaFoldDB" id="A0A0W1RE14"/>
<feature type="transmembrane region" description="Helical" evidence="10">
    <location>
        <begin position="200"/>
        <end position="221"/>
    </location>
</feature>
<evidence type="ECO:0000256" key="5">
    <source>
        <dbReference type="ARBA" id="ARBA00022692"/>
    </source>
</evidence>
<dbReference type="InterPro" id="IPR050222">
    <property type="entry name" value="MATE_MdtK"/>
</dbReference>
<feature type="transmembrane region" description="Helical" evidence="10">
    <location>
        <begin position="170"/>
        <end position="193"/>
    </location>
</feature>
<keyword evidence="6 10" id="KW-1133">Transmembrane helix</keyword>
<dbReference type="Pfam" id="PF01554">
    <property type="entry name" value="MatE"/>
    <property type="match status" value="2"/>
</dbReference>
<feature type="transmembrane region" description="Helical" evidence="10">
    <location>
        <begin position="50"/>
        <end position="75"/>
    </location>
</feature>
<feature type="transmembrane region" description="Helical" evidence="10">
    <location>
        <begin position="323"/>
        <end position="343"/>
    </location>
</feature>
<dbReference type="Proteomes" id="UP000054387">
    <property type="component" value="Unassembled WGS sequence"/>
</dbReference>
<evidence type="ECO:0000256" key="6">
    <source>
        <dbReference type="ARBA" id="ARBA00022989"/>
    </source>
</evidence>
<evidence type="ECO:0000313" key="11">
    <source>
        <dbReference type="EMBL" id="KTG11634.1"/>
    </source>
</evidence>
<evidence type="ECO:0000256" key="2">
    <source>
        <dbReference type="ARBA" id="ARBA00022448"/>
    </source>
</evidence>
<dbReference type="GO" id="GO:0006811">
    <property type="term" value="P:monoatomic ion transport"/>
    <property type="evidence" value="ECO:0007669"/>
    <property type="project" value="UniProtKB-KW"/>
</dbReference>
<evidence type="ECO:0000256" key="7">
    <source>
        <dbReference type="ARBA" id="ARBA00023065"/>
    </source>
</evidence>
<evidence type="ECO:0000256" key="8">
    <source>
        <dbReference type="ARBA" id="ARBA00023136"/>
    </source>
</evidence>
<dbReference type="GO" id="GO:0005886">
    <property type="term" value="C:plasma membrane"/>
    <property type="evidence" value="ECO:0007669"/>
    <property type="project" value="UniProtKB-SubCell"/>
</dbReference>
<evidence type="ECO:0000256" key="4">
    <source>
        <dbReference type="ARBA" id="ARBA00022475"/>
    </source>
</evidence>
<keyword evidence="8 10" id="KW-0472">Membrane</keyword>
<proteinExistence type="predicted"/>
<keyword evidence="2" id="KW-0813">Transport</keyword>
<feature type="transmembrane region" description="Helical" evidence="10">
    <location>
        <begin position="95"/>
        <end position="118"/>
    </location>
</feature>
<keyword evidence="12" id="KW-1185">Reference proteome</keyword>
<dbReference type="PANTHER" id="PTHR43298:SF2">
    <property type="entry name" value="FMN_FAD EXPORTER YEEO-RELATED"/>
    <property type="match status" value="1"/>
</dbReference>
<reference evidence="11 12" key="1">
    <citation type="submission" date="2015-12" db="EMBL/GenBank/DDBJ databases">
        <title>Haloprofundus marisrubri gen. nov., sp. nov., an extremely halophilic archaeon isolated from the Discovery deep brine-seawater interface in the Red Sea.</title>
        <authorList>
            <person name="Zhang G."/>
            <person name="Stingl U."/>
            <person name="Rashid M."/>
        </authorList>
    </citation>
    <scope>NUCLEOTIDE SEQUENCE [LARGE SCALE GENOMIC DNA]</scope>
    <source>
        <strain evidence="11 12">SB9</strain>
    </source>
</reference>
<evidence type="ECO:0000313" key="12">
    <source>
        <dbReference type="Proteomes" id="UP000054387"/>
    </source>
</evidence>
<dbReference type="RefSeq" id="WP_058579919.1">
    <property type="nucleotide sequence ID" value="NZ_LOPU01000001.1"/>
</dbReference>
<comment type="caution">
    <text evidence="11">The sequence shown here is derived from an EMBL/GenBank/DDBJ whole genome shotgun (WGS) entry which is preliminary data.</text>
</comment>
<organism evidence="11 12">
    <name type="scientific">Haloprofundus marisrubri</name>
    <dbReference type="NCBI Taxonomy" id="1514971"/>
    <lineage>
        <taxon>Archaea</taxon>
        <taxon>Methanobacteriati</taxon>
        <taxon>Methanobacteriota</taxon>
        <taxon>Stenosarchaea group</taxon>
        <taxon>Halobacteria</taxon>
        <taxon>Halobacteriales</taxon>
        <taxon>Haloferacaceae</taxon>
        <taxon>Haloprofundus</taxon>
    </lineage>
</organism>
<evidence type="ECO:0000256" key="1">
    <source>
        <dbReference type="ARBA" id="ARBA00004651"/>
    </source>
</evidence>
<name>A0A0W1RE14_9EURY</name>
<dbReference type="InterPro" id="IPR002528">
    <property type="entry name" value="MATE_fam"/>
</dbReference>
<dbReference type="GO" id="GO:0042910">
    <property type="term" value="F:xenobiotic transmembrane transporter activity"/>
    <property type="evidence" value="ECO:0007669"/>
    <property type="project" value="InterPro"/>
</dbReference>
<comment type="subcellular location">
    <subcellularLocation>
        <location evidence="1">Cell membrane</location>
        <topology evidence="1">Multi-pass membrane protein</topology>
    </subcellularLocation>
</comment>
<feature type="transmembrane region" description="Helical" evidence="10">
    <location>
        <begin position="425"/>
        <end position="447"/>
    </location>
</feature>
<evidence type="ECO:0000256" key="10">
    <source>
        <dbReference type="SAM" id="Phobius"/>
    </source>
</evidence>
<dbReference type="OrthoDB" id="214119at2157"/>
<keyword evidence="4" id="KW-1003">Cell membrane</keyword>
<sequence length="465" mass="48299">MFDLTTEDITEGSISRALVVLAAPLVIQSLTQVVQQLVDVFWLGRYGENAVAAVGLNYPIISLVVILVTLAPFVGTQVIVSQRVGGDDPEGARRIAFHGVTLGLAFAAVVGALTYVAAPEIVRLVGADPAFAEMAAIYLATYALGMPFVVVSDTLEGAFTGWGDSRAALYVTLVTVVTNLVLDPFLILGLWVFPEMGVEGAALATVAGFAAGMTLAIALAVGPRDTFSLSTADVGFDVAEYREILDVGGPLVGQRIAQDAVRVVIVGIVAVAGGAAGLVAYTVGARIASIAFIPAGGLQQASQSIIGQNLGAENPERANRTTWTGVAIAAVALGLIGAVQWFVPESLTLLFVPDISEVALGWTVQYLQILALGYWALGATYLFLGGFNGARKTKTSLVVSLAQYWGVRLPIAAVGVYLFDFGVSAVFWAVTLSNVAAAVGAGAYYYYTTSDGMFERAVSVASGGD</sequence>
<dbReference type="EMBL" id="LOPU01000001">
    <property type="protein sequence ID" value="KTG11634.1"/>
    <property type="molecule type" value="Genomic_DNA"/>
</dbReference>
<dbReference type="PANTHER" id="PTHR43298">
    <property type="entry name" value="MULTIDRUG RESISTANCE PROTEIN NORM-RELATED"/>
    <property type="match status" value="1"/>
</dbReference>
<accession>A0A0W1RE14</accession>
<feature type="transmembrane region" description="Helical" evidence="10">
    <location>
        <begin position="260"/>
        <end position="283"/>
    </location>
</feature>
<dbReference type="GO" id="GO:0015297">
    <property type="term" value="F:antiporter activity"/>
    <property type="evidence" value="ECO:0007669"/>
    <property type="project" value="UniProtKB-KW"/>
</dbReference>
<keyword evidence="3" id="KW-0050">Antiport</keyword>
<dbReference type="STRING" id="1514971.AUR64_00120"/>
<feature type="transmembrane region" description="Helical" evidence="10">
    <location>
        <begin position="396"/>
        <end position="419"/>
    </location>
</feature>
<evidence type="ECO:0000256" key="9">
    <source>
        <dbReference type="ARBA" id="ARBA00031636"/>
    </source>
</evidence>
<dbReference type="PIRSF" id="PIRSF006603">
    <property type="entry name" value="DinF"/>
    <property type="match status" value="1"/>
</dbReference>
<keyword evidence="7" id="KW-0406">Ion transport</keyword>
<feature type="transmembrane region" description="Helical" evidence="10">
    <location>
        <begin position="363"/>
        <end position="384"/>
    </location>
</feature>
<feature type="transmembrane region" description="Helical" evidence="10">
    <location>
        <begin position="130"/>
        <end position="150"/>
    </location>
</feature>
<protein>
    <recommendedName>
        <fullName evidence="9">Multidrug-efflux transporter</fullName>
    </recommendedName>
</protein>
<keyword evidence="5 10" id="KW-0812">Transmembrane</keyword>
<dbReference type="InterPro" id="IPR048279">
    <property type="entry name" value="MdtK-like"/>
</dbReference>
<dbReference type="NCBIfam" id="TIGR00797">
    <property type="entry name" value="matE"/>
    <property type="match status" value="1"/>
</dbReference>
<evidence type="ECO:0000256" key="3">
    <source>
        <dbReference type="ARBA" id="ARBA00022449"/>
    </source>
</evidence>